<organism evidence="1">
    <name type="scientific">Bathycoccus sp. RCC716 virus 1</name>
    <dbReference type="NCBI Taxonomy" id="2530038"/>
    <lineage>
        <taxon>Viruses</taxon>
        <taxon>Varidnaviria</taxon>
        <taxon>Bamfordvirae</taxon>
        <taxon>Nucleocytoviricota</taxon>
        <taxon>Megaviricetes</taxon>
        <taxon>Algavirales</taxon>
        <taxon>Phycodnaviridae</taxon>
        <taxon>Prasinovirus</taxon>
    </lineage>
</organism>
<sequence length="140" mass="15709">MSLLIYSPQCNHSLDVIDYINKHPQLKQIVKYHNINTLGIPPQYKNKITRVPTMLTKNGKLLVGNEIRNWLESLLPVQELETCNFGGGVCSSTSLDDNEGSGELFGLDDYGRSLQPAMTPELEDKINQSVSDAYNKNIKK</sequence>
<dbReference type="EMBL" id="MK522034">
    <property type="protein sequence ID" value="QOR60140.1"/>
    <property type="molecule type" value="Genomic_DNA"/>
</dbReference>
<reference evidence="1" key="1">
    <citation type="submission" date="2019-02" db="EMBL/GenBank/DDBJ databases">
        <authorList>
            <person name="Bachy C."/>
            <person name="Yung C.-M."/>
            <person name="Roux S."/>
            <person name="Sullivan M.B."/>
            <person name="Worden A.Z."/>
        </authorList>
    </citation>
    <scope>NUCLEOTIDE SEQUENCE</scope>
    <source>
        <strain evidence="1">BII-V1</strain>
    </source>
</reference>
<evidence type="ECO:0008006" key="2">
    <source>
        <dbReference type="Google" id="ProtNLM"/>
    </source>
</evidence>
<name>A0A7S6SWM8_9PHYC</name>
<accession>A0A7S6SWM8</accession>
<proteinExistence type="predicted"/>
<protein>
    <recommendedName>
        <fullName evidence="2">Glutaredoxin domain-containing protein</fullName>
    </recommendedName>
</protein>
<evidence type="ECO:0000313" key="1">
    <source>
        <dbReference type="EMBL" id="QOR60140.1"/>
    </source>
</evidence>